<keyword evidence="2" id="KW-1185">Reference proteome</keyword>
<protein>
    <submittedName>
        <fullName evidence="1">Uncharacterized protein</fullName>
    </submittedName>
</protein>
<gene>
    <name evidence="1" type="ORF">MAR_029223</name>
</gene>
<reference evidence="1" key="1">
    <citation type="submission" date="2022-11" db="EMBL/GenBank/DDBJ databases">
        <title>Centuries of genome instability and evolution in soft-shell clam transmissible cancer (bioRxiv).</title>
        <authorList>
            <person name="Hart S.F.M."/>
            <person name="Yonemitsu M.A."/>
            <person name="Giersch R.M."/>
            <person name="Beal B.F."/>
            <person name="Arriagada G."/>
            <person name="Davis B.W."/>
            <person name="Ostrander E.A."/>
            <person name="Goff S.P."/>
            <person name="Metzger M.J."/>
        </authorList>
    </citation>
    <scope>NUCLEOTIDE SEQUENCE</scope>
    <source>
        <strain evidence="1">MELC-2E11</strain>
        <tissue evidence="1">Siphon/mantle</tissue>
    </source>
</reference>
<evidence type="ECO:0000313" key="2">
    <source>
        <dbReference type="Proteomes" id="UP001164746"/>
    </source>
</evidence>
<organism evidence="1 2">
    <name type="scientific">Mya arenaria</name>
    <name type="common">Soft-shell clam</name>
    <dbReference type="NCBI Taxonomy" id="6604"/>
    <lineage>
        <taxon>Eukaryota</taxon>
        <taxon>Metazoa</taxon>
        <taxon>Spiralia</taxon>
        <taxon>Lophotrochozoa</taxon>
        <taxon>Mollusca</taxon>
        <taxon>Bivalvia</taxon>
        <taxon>Autobranchia</taxon>
        <taxon>Heteroconchia</taxon>
        <taxon>Euheterodonta</taxon>
        <taxon>Imparidentia</taxon>
        <taxon>Neoheterodontei</taxon>
        <taxon>Myida</taxon>
        <taxon>Myoidea</taxon>
        <taxon>Myidae</taxon>
        <taxon>Mya</taxon>
    </lineage>
</organism>
<accession>A0ABY7DHY3</accession>
<feature type="non-terminal residue" evidence="1">
    <location>
        <position position="1"/>
    </location>
</feature>
<dbReference type="EMBL" id="CP111013">
    <property type="protein sequence ID" value="WAQ96533.1"/>
    <property type="molecule type" value="Genomic_DNA"/>
</dbReference>
<proteinExistence type="predicted"/>
<name>A0ABY7DHY3_MYAAR</name>
<evidence type="ECO:0000313" key="1">
    <source>
        <dbReference type="EMBL" id="WAQ96533.1"/>
    </source>
</evidence>
<sequence length="280" mass="32042">MNPAERCMSILNLSLQHVSLSREKMPEQFEKMVRGKASLAAVRNQAEIHPALKEAFQSSIKPTIETVNKRFERMKLKGEKLKVYAGATEEDIERNLDIVKIASTGSARTSFSSSSKSKDFKNDAPLQMFLSSHGKSSHYCFQLMKCTDRDCKYCTNNPVRNVTMYEKLSFLPEPTPDASGAHYLPFKEATKARDVVRCVECRKPRVVYSPSKTDREQVSAKLCHQYVVIVELKINYWMTIMSTFRICTQNSPKCVHYVNYAMEMAELQKLGERNSLRREG</sequence>
<dbReference type="Proteomes" id="UP001164746">
    <property type="component" value="Chromosome 2"/>
</dbReference>